<keyword evidence="2" id="KW-0472">Membrane</keyword>
<sequence>MRAGADLRLLRAAVFAAACSALAAAGHVLGGGARVPLWAVAAGALLTWTFALALAGRERRSWPGIALALALAQSALHLFFCLAGHVGTAGGHPGGHGPTGEPAELAARLLCGDHGTISPERATALLDDAGLLPPPSGAGAVAHGGGGWGEALLDGVATLGSWPMLLGHLLAALAAGWLLRQGEAALWLAVRLAAELPAAPRWARRLLTALRLLLRLPPLTGSAPRALPGARHRWPHPTPATRGTVLPDAVVRRGPPAGGEARSFTLAA</sequence>
<evidence type="ECO:0000313" key="5">
    <source>
        <dbReference type="Proteomes" id="UP000219072"/>
    </source>
</evidence>
<dbReference type="AlphaFoldDB" id="A0A286DYH2"/>
<feature type="transmembrane region" description="Helical" evidence="2">
    <location>
        <begin position="162"/>
        <end position="179"/>
    </location>
</feature>
<feature type="region of interest" description="Disordered" evidence="1">
    <location>
        <begin position="225"/>
        <end position="268"/>
    </location>
</feature>
<feature type="signal peptide" evidence="3">
    <location>
        <begin position="1"/>
        <end position="23"/>
    </location>
</feature>
<keyword evidence="2" id="KW-0812">Transmembrane</keyword>
<keyword evidence="2" id="KW-1133">Transmembrane helix</keyword>
<reference evidence="4 5" key="1">
    <citation type="submission" date="2017-09" db="EMBL/GenBank/DDBJ databases">
        <authorList>
            <person name="Ehlers B."/>
            <person name="Leendertz F.H."/>
        </authorList>
    </citation>
    <scope>NUCLEOTIDE SEQUENCE [LARGE SCALE GENOMIC DNA]</scope>
    <source>
        <strain evidence="4 5">CGMCC 4.7095</strain>
    </source>
</reference>
<gene>
    <name evidence="4" type="ORF">SAMN06297387_11251</name>
</gene>
<keyword evidence="3" id="KW-0732">Signal</keyword>
<evidence type="ECO:0000256" key="1">
    <source>
        <dbReference type="SAM" id="MobiDB-lite"/>
    </source>
</evidence>
<dbReference type="OrthoDB" id="4350641at2"/>
<accession>A0A286DYH2</accession>
<protein>
    <recommendedName>
        <fullName evidence="6">PE-PGRS family protein</fullName>
    </recommendedName>
</protein>
<keyword evidence="5" id="KW-1185">Reference proteome</keyword>
<dbReference type="EMBL" id="OCNE01000012">
    <property type="protein sequence ID" value="SOD63695.1"/>
    <property type="molecule type" value="Genomic_DNA"/>
</dbReference>
<feature type="chain" id="PRO_5012764125" description="PE-PGRS family protein" evidence="3">
    <location>
        <begin position="24"/>
        <end position="268"/>
    </location>
</feature>
<organism evidence="4 5">
    <name type="scientific">Streptomyces zhaozhouensis</name>
    <dbReference type="NCBI Taxonomy" id="1300267"/>
    <lineage>
        <taxon>Bacteria</taxon>
        <taxon>Bacillati</taxon>
        <taxon>Actinomycetota</taxon>
        <taxon>Actinomycetes</taxon>
        <taxon>Kitasatosporales</taxon>
        <taxon>Streptomycetaceae</taxon>
        <taxon>Streptomyces</taxon>
    </lineage>
</organism>
<evidence type="ECO:0000313" key="4">
    <source>
        <dbReference type="EMBL" id="SOD63695.1"/>
    </source>
</evidence>
<name>A0A286DYH2_9ACTN</name>
<proteinExistence type="predicted"/>
<feature type="transmembrane region" description="Helical" evidence="2">
    <location>
        <begin position="67"/>
        <end position="86"/>
    </location>
</feature>
<evidence type="ECO:0000256" key="3">
    <source>
        <dbReference type="SAM" id="SignalP"/>
    </source>
</evidence>
<feature type="transmembrane region" description="Helical" evidence="2">
    <location>
        <begin position="35"/>
        <end position="55"/>
    </location>
</feature>
<evidence type="ECO:0008006" key="6">
    <source>
        <dbReference type="Google" id="ProtNLM"/>
    </source>
</evidence>
<evidence type="ECO:0000256" key="2">
    <source>
        <dbReference type="SAM" id="Phobius"/>
    </source>
</evidence>
<dbReference type="RefSeq" id="WP_097232159.1">
    <property type="nucleotide sequence ID" value="NZ_OCNE01000012.1"/>
</dbReference>
<dbReference type="Proteomes" id="UP000219072">
    <property type="component" value="Unassembled WGS sequence"/>
</dbReference>